<dbReference type="EMBL" id="GBEZ01010985">
    <property type="protein sequence ID" value="JAC74756.1"/>
    <property type="molecule type" value="Transcribed_RNA"/>
</dbReference>
<evidence type="ECO:0000313" key="1">
    <source>
        <dbReference type="EMBL" id="JAC74756.1"/>
    </source>
</evidence>
<reference evidence="1" key="1">
    <citation type="submission" date="2014-05" db="EMBL/GenBank/DDBJ databases">
        <title>The transcriptome of the halophilic microalga Tetraselmis sp. GSL018 isolated from the Great Salt Lake, Utah.</title>
        <authorList>
            <person name="Jinkerson R.E."/>
            <person name="D'Adamo S."/>
            <person name="Posewitz M.C."/>
        </authorList>
    </citation>
    <scope>NUCLEOTIDE SEQUENCE</scope>
    <source>
        <strain evidence="1">GSL018</strain>
    </source>
</reference>
<name>A0A061RW12_9CHLO</name>
<protein>
    <submittedName>
        <fullName evidence="1">Uncharacterized protein</fullName>
    </submittedName>
</protein>
<accession>A0A061RW12</accession>
<organism evidence="1">
    <name type="scientific">Tetraselmis sp. GSL018</name>
    <dbReference type="NCBI Taxonomy" id="582737"/>
    <lineage>
        <taxon>Eukaryota</taxon>
        <taxon>Viridiplantae</taxon>
        <taxon>Chlorophyta</taxon>
        <taxon>core chlorophytes</taxon>
        <taxon>Chlorodendrophyceae</taxon>
        <taxon>Chlorodendrales</taxon>
        <taxon>Chlorodendraceae</taxon>
        <taxon>Tetraselmis</taxon>
    </lineage>
</organism>
<feature type="non-terminal residue" evidence="1">
    <location>
        <position position="1"/>
    </location>
</feature>
<proteinExistence type="predicted"/>
<gene>
    <name evidence="1" type="ORF">TSPGSL018_25096</name>
</gene>
<dbReference type="AlphaFoldDB" id="A0A061RW12"/>
<sequence>AFSLKTHPPPRPYKLKFEATGVSPLMNNLGYGTVAACLLPSSEYALEAPHTAYSCG</sequence>